<dbReference type="AlphaFoldDB" id="A0A6J7IG04"/>
<sequence>MSLVLAFDTATAATVVGLRDATGVVRGRRDDPAAGERPSHASTLLALADELLVEAGAQWGDVTRIGVGVGPGTFTGLRIGVASARGLAQASGAPLVPVSTLEALAHAARAAGAHGAEQVLAVIDARRGEAFAAVWDAAGEQLAQPVAVAPEALAGLVPNGSGTIVAVGDGAVRFRAPLEAAGLLVPGDADPLHRVDPAALCALAAAGAVVAAENLVPDYLRLPDAELARRLADHQ</sequence>
<reference evidence="2" key="1">
    <citation type="submission" date="2020-05" db="EMBL/GenBank/DDBJ databases">
        <authorList>
            <person name="Chiriac C."/>
            <person name="Salcher M."/>
            <person name="Ghai R."/>
            <person name="Kavagutti S V."/>
        </authorList>
    </citation>
    <scope>NUCLEOTIDE SEQUENCE</scope>
</reference>
<dbReference type="GO" id="GO:0005829">
    <property type="term" value="C:cytosol"/>
    <property type="evidence" value="ECO:0007669"/>
    <property type="project" value="TreeGrafter"/>
</dbReference>
<gene>
    <name evidence="2" type="ORF">UFOPK3674_01080</name>
</gene>
<dbReference type="InterPro" id="IPR000905">
    <property type="entry name" value="Gcp-like_dom"/>
</dbReference>
<dbReference type="PANTHER" id="PTHR11735">
    <property type="entry name" value="TRNA N6-ADENOSINE THREONYLCARBAMOYLTRANSFERASE"/>
    <property type="match status" value="1"/>
</dbReference>
<feature type="domain" description="Gcp-like" evidence="1">
    <location>
        <begin position="39"/>
        <end position="165"/>
    </location>
</feature>
<evidence type="ECO:0000259" key="1">
    <source>
        <dbReference type="Pfam" id="PF00814"/>
    </source>
</evidence>
<accession>A0A6J7IG04</accession>
<name>A0A6J7IG04_9ZZZZ</name>
<dbReference type="InterPro" id="IPR022496">
    <property type="entry name" value="T6A_TsaB"/>
</dbReference>
<dbReference type="GO" id="GO:0002949">
    <property type="term" value="P:tRNA threonylcarbamoyladenosine modification"/>
    <property type="evidence" value="ECO:0007669"/>
    <property type="project" value="InterPro"/>
</dbReference>
<dbReference type="InterPro" id="IPR043129">
    <property type="entry name" value="ATPase_NBD"/>
</dbReference>
<dbReference type="NCBIfam" id="TIGR03725">
    <property type="entry name" value="T6A_YeaZ"/>
    <property type="match status" value="1"/>
</dbReference>
<evidence type="ECO:0000313" key="2">
    <source>
        <dbReference type="EMBL" id="CAB4929929.1"/>
    </source>
</evidence>
<dbReference type="Gene3D" id="3.30.420.40">
    <property type="match status" value="2"/>
</dbReference>
<dbReference type="PANTHER" id="PTHR11735:SF11">
    <property type="entry name" value="TRNA THREONYLCARBAMOYLADENOSINE BIOSYNTHESIS PROTEIN TSAB"/>
    <property type="match status" value="1"/>
</dbReference>
<protein>
    <submittedName>
        <fullName evidence="2">Unannotated protein</fullName>
    </submittedName>
</protein>
<dbReference type="Pfam" id="PF00814">
    <property type="entry name" value="TsaD"/>
    <property type="match status" value="1"/>
</dbReference>
<proteinExistence type="predicted"/>
<organism evidence="2">
    <name type="scientific">freshwater metagenome</name>
    <dbReference type="NCBI Taxonomy" id="449393"/>
    <lineage>
        <taxon>unclassified sequences</taxon>
        <taxon>metagenomes</taxon>
        <taxon>ecological metagenomes</taxon>
    </lineage>
</organism>
<dbReference type="EMBL" id="CAFBMX010000005">
    <property type="protein sequence ID" value="CAB4929929.1"/>
    <property type="molecule type" value="Genomic_DNA"/>
</dbReference>
<dbReference type="SUPFAM" id="SSF53067">
    <property type="entry name" value="Actin-like ATPase domain"/>
    <property type="match status" value="2"/>
</dbReference>